<dbReference type="Proteomes" id="UP001070238">
    <property type="component" value="Unassembled WGS sequence"/>
</dbReference>
<dbReference type="PROSITE" id="PS51257">
    <property type="entry name" value="PROKAR_LIPOPROTEIN"/>
    <property type="match status" value="1"/>
</dbReference>
<evidence type="ECO:0000256" key="2">
    <source>
        <dbReference type="SAM" id="SignalP"/>
    </source>
</evidence>
<keyword evidence="2" id="KW-0732">Signal</keyword>
<proteinExistence type="predicted"/>
<feature type="region of interest" description="Disordered" evidence="1">
    <location>
        <begin position="27"/>
        <end position="58"/>
    </location>
</feature>
<dbReference type="AlphaFoldDB" id="A0A9Q4CBD2"/>
<sequence>MSRLTVSLTAAAVAAAAAALCGCSRRADGTAPSGPAPSTGPVADLPAEDDDPGTGVVPLAEYPVDTPSDGMHDEHVARIEDHAVLDQRTIRIAGMTGATRCFGVRPVVQETGTEVRLALVAGILPGTDGPCTLEVRLAAVDAPLARDLGDRTIVLLDELDPGELTRNP</sequence>
<protein>
    <recommendedName>
        <fullName evidence="5">Secreted protein</fullName>
    </recommendedName>
</protein>
<evidence type="ECO:0000256" key="1">
    <source>
        <dbReference type="SAM" id="MobiDB-lite"/>
    </source>
</evidence>
<reference evidence="3" key="1">
    <citation type="submission" date="2022-11" db="EMBL/GenBank/DDBJ databases">
        <title>Corynebacterium sp. isolated from Penguins.</title>
        <authorList>
            <person name="Sedlar K."/>
            <person name="Svec P."/>
        </authorList>
    </citation>
    <scope>NUCLEOTIDE SEQUENCE</scope>
    <source>
        <strain evidence="3">P5875</strain>
    </source>
</reference>
<accession>A0A9Q4CBD2</accession>
<feature type="signal peptide" evidence="2">
    <location>
        <begin position="1"/>
        <end position="27"/>
    </location>
</feature>
<comment type="caution">
    <text evidence="3">The sequence shown here is derived from an EMBL/GenBank/DDBJ whole genome shotgun (WGS) entry which is preliminary data.</text>
</comment>
<dbReference type="EMBL" id="JAPMKX010000001">
    <property type="protein sequence ID" value="MCX7537343.1"/>
    <property type="molecule type" value="Genomic_DNA"/>
</dbReference>
<gene>
    <name evidence="3" type="ORF">OS123_02115</name>
</gene>
<organism evidence="3 4">
    <name type="scientific">Corynebacterium antarcticum</name>
    <dbReference type="NCBI Taxonomy" id="2800405"/>
    <lineage>
        <taxon>Bacteria</taxon>
        <taxon>Bacillati</taxon>
        <taxon>Actinomycetota</taxon>
        <taxon>Actinomycetes</taxon>
        <taxon>Mycobacteriales</taxon>
        <taxon>Corynebacteriaceae</taxon>
        <taxon>Corynebacterium</taxon>
    </lineage>
</organism>
<evidence type="ECO:0008006" key="5">
    <source>
        <dbReference type="Google" id="ProtNLM"/>
    </source>
</evidence>
<dbReference type="RefSeq" id="WP_267169038.1">
    <property type="nucleotide sequence ID" value="NZ_JAPMKX010000001.1"/>
</dbReference>
<evidence type="ECO:0000313" key="4">
    <source>
        <dbReference type="Proteomes" id="UP001070238"/>
    </source>
</evidence>
<name>A0A9Q4CBD2_9CORY</name>
<evidence type="ECO:0000313" key="3">
    <source>
        <dbReference type="EMBL" id="MCX7537343.1"/>
    </source>
</evidence>
<feature type="chain" id="PRO_5040300842" description="Secreted protein" evidence="2">
    <location>
        <begin position="28"/>
        <end position="168"/>
    </location>
</feature>